<sequence length="91" mass="9796">MQVETSRFYKVRAVAEMLDVSVNTVYRAVQSGELDALKIGKSLRIPERALQVYLEACGEAAYQAFVVAGESVEDVDQDAAVLGGVDVAVSE</sequence>
<dbReference type="RefSeq" id="WP_253888873.1">
    <property type="nucleotide sequence ID" value="NZ_BAAAVB010000003.1"/>
</dbReference>
<reference evidence="2 3" key="1">
    <citation type="submission" date="2022-06" db="EMBL/GenBank/DDBJ databases">
        <title>Genomic Encyclopedia of Archaeal and Bacterial Type Strains, Phase II (KMG-II): from individual species to whole genera.</title>
        <authorList>
            <person name="Goeker M."/>
        </authorList>
    </citation>
    <scope>NUCLEOTIDE SEQUENCE [LARGE SCALE GENOMIC DNA]</scope>
    <source>
        <strain evidence="2 3">DSM 44255</strain>
    </source>
</reference>
<dbReference type="Pfam" id="PF12728">
    <property type="entry name" value="HTH_17"/>
    <property type="match status" value="1"/>
</dbReference>
<proteinExistence type="predicted"/>
<comment type="caution">
    <text evidence="2">The sequence shown here is derived from an EMBL/GenBank/DDBJ whole genome shotgun (WGS) entry which is preliminary data.</text>
</comment>
<dbReference type="InterPro" id="IPR009061">
    <property type="entry name" value="DNA-bd_dom_put_sf"/>
</dbReference>
<gene>
    <name evidence="2" type="ORF">LV75_004439</name>
</gene>
<dbReference type="SUPFAM" id="SSF46955">
    <property type="entry name" value="Putative DNA-binding domain"/>
    <property type="match status" value="1"/>
</dbReference>
<dbReference type="InterPro" id="IPR010093">
    <property type="entry name" value="SinI_DNA-bd"/>
</dbReference>
<dbReference type="NCBIfam" id="TIGR01764">
    <property type="entry name" value="excise"/>
    <property type="match status" value="1"/>
</dbReference>
<evidence type="ECO:0000259" key="1">
    <source>
        <dbReference type="Pfam" id="PF12728"/>
    </source>
</evidence>
<name>A0ABT1IH12_9PSEU</name>
<organism evidence="2 3">
    <name type="scientific">Actinokineospora diospyrosa</name>
    <dbReference type="NCBI Taxonomy" id="103728"/>
    <lineage>
        <taxon>Bacteria</taxon>
        <taxon>Bacillati</taxon>
        <taxon>Actinomycetota</taxon>
        <taxon>Actinomycetes</taxon>
        <taxon>Pseudonocardiales</taxon>
        <taxon>Pseudonocardiaceae</taxon>
        <taxon>Actinokineospora</taxon>
    </lineage>
</organism>
<keyword evidence="3" id="KW-1185">Reference proteome</keyword>
<accession>A0ABT1IH12</accession>
<dbReference type="EMBL" id="JAMTCO010000010">
    <property type="protein sequence ID" value="MCP2271925.1"/>
    <property type="molecule type" value="Genomic_DNA"/>
</dbReference>
<evidence type="ECO:0000313" key="2">
    <source>
        <dbReference type="EMBL" id="MCP2271925.1"/>
    </source>
</evidence>
<feature type="domain" description="Helix-turn-helix" evidence="1">
    <location>
        <begin position="8"/>
        <end position="57"/>
    </location>
</feature>
<dbReference type="InterPro" id="IPR041657">
    <property type="entry name" value="HTH_17"/>
</dbReference>
<evidence type="ECO:0000313" key="3">
    <source>
        <dbReference type="Proteomes" id="UP001205185"/>
    </source>
</evidence>
<dbReference type="Proteomes" id="UP001205185">
    <property type="component" value="Unassembled WGS sequence"/>
</dbReference>
<protein>
    <submittedName>
        <fullName evidence="2">DNA binding domain-containing protein, excisionase family</fullName>
    </submittedName>
</protein>